<reference evidence="2 3" key="1">
    <citation type="submission" date="2019-07" db="EMBL/GenBank/DDBJ databases">
        <authorList>
            <person name="Kim J.K."/>
            <person name="Cheong H.-M."/>
            <person name="Choi Y."/>
            <person name="Hwang K.J."/>
            <person name="Lee S."/>
            <person name="Choi C."/>
        </authorList>
    </citation>
    <scope>NUCLEOTIDE SEQUENCE [LARGE SCALE GENOMIC DNA]</scope>
    <source>
        <strain evidence="2 3">KS 22</strain>
    </source>
</reference>
<evidence type="ECO:0000313" key="2">
    <source>
        <dbReference type="EMBL" id="QMV44523.1"/>
    </source>
</evidence>
<feature type="domain" description="Ketopantoate reductase N-terminal" evidence="1">
    <location>
        <begin position="3"/>
        <end position="125"/>
    </location>
</feature>
<dbReference type="Pfam" id="PF02558">
    <property type="entry name" value="ApbA"/>
    <property type="match status" value="1"/>
</dbReference>
<protein>
    <submittedName>
        <fullName evidence="2">Ketopantoate reductase family protein</fullName>
    </submittedName>
</protein>
<organism evidence="2 3">
    <name type="scientific">Cohnella cholangitidis</name>
    <dbReference type="NCBI Taxonomy" id="2598458"/>
    <lineage>
        <taxon>Bacteria</taxon>
        <taxon>Bacillati</taxon>
        <taxon>Bacillota</taxon>
        <taxon>Bacilli</taxon>
        <taxon>Bacillales</taxon>
        <taxon>Paenibacillaceae</taxon>
        <taxon>Cohnella</taxon>
    </lineage>
</organism>
<dbReference type="RefSeq" id="WP_182300767.1">
    <property type="nucleotide sequence ID" value="NZ_CP041969.1"/>
</dbReference>
<dbReference type="InterPro" id="IPR013332">
    <property type="entry name" value="KPR_N"/>
</dbReference>
<keyword evidence="3" id="KW-1185">Reference proteome</keyword>
<dbReference type="KEGG" id="cchl:FPL14_27650"/>
<accession>A0A7G5C5N9</accession>
<evidence type="ECO:0000259" key="1">
    <source>
        <dbReference type="Pfam" id="PF02558"/>
    </source>
</evidence>
<dbReference type="Proteomes" id="UP000515679">
    <property type="component" value="Chromosome"/>
</dbReference>
<gene>
    <name evidence="2" type="ORF">FPL14_27650</name>
</gene>
<evidence type="ECO:0000313" key="3">
    <source>
        <dbReference type="Proteomes" id="UP000515679"/>
    </source>
</evidence>
<dbReference type="SUPFAM" id="SSF51735">
    <property type="entry name" value="NAD(P)-binding Rossmann-fold domains"/>
    <property type="match status" value="1"/>
</dbReference>
<dbReference type="AlphaFoldDB" id="A0A7G5C5N9"/>
<proteinExistence type="predicted"/>
<sequence>MRILFFGRGVISTQYAWAFEQAGHTVEFYVRKGRKETLGSSIELEMWDARRGKKLIKESWSVKLHEEMLPNYDLIIVSVNTEQLPEAAQFLSTAAGNTPILIFNNIWQDLKSSIAPLSMNNVVFGFPGAGGGISDNKLKGGFLKMVFLEKPRAGTEHINNKVKELFESAHFKINWIKDMQNWLWNHFAMNAAMETEVLKRGSFPALLNHKESFSNVGLSMREMIPVLKARGAKLDAISLLLTKIPPALLGTLFTKVIFAKGSLPRLFVEYNNSKAGFAVLEVVREAKKVGIPIPRLTTVFENTEYHKAIENPILP</sequence>
<dbReference type="EMBL" id="CP041969">
    <property type="protein sequence ID" value="QMV44523.1"/>
    <property type="molecule type" value="Genomic_DNA"/>
</dbReference>
<dbReference type="Gene3D" id="3.40.50.720">
    <property type="entry name" value="NAD(P)-binding Rossmann-like Domain"/>
    <property type="match status" value="1"/>
</dbReference>
<dbReference type="InterPro" id="IPR036291">
    <property type="entry name" value="NAD(P)-bd_dom_sf"/>
</dbReference>
<name>A0A7G5C5N9_9BACL</name>